<feature type="compositionally biased region" description="Low complexity" evidence="1">
    <location>
        <begin position="8"/>
        <end position="34"/>
    </location>
</feature>
<evidence type="ECO:0000313" key="3">
    <source>
        <dbReference type="Proteomes" id="UP000184267"/>
    </source>
</evidence>
<comment type="caution">
    <text evidence="2">The sequence shown here is derived from an EMBL/GenBank/DDBJ whole genome shotgun (WGS) entry which is preliminary data.</text>
</comment>
<organism evidence="2 3">
    <name type="scientific">Trametes pubescens</name>
    <name type="common">White-rot fungus</name>
    <dbReference type="NCBI Taxonomy" id="154538"/>
    <lineage>
        <taxon>Eukaryota</taxon>
        <taxon>Fungi</taxon>
        <taxon>Dikarya</taxon>
        <taxon>Basidiomycota</taxon>
        <taxon>Agaricomycotina</taxon>
        <taxon>Agaricomycetes</taxon>
        <taxon>Polyporales</taxon>
        <taxon>Polyporaceae</taxon>
        <taxon>Trametes</taxon>
    </lineage>
</organism>
<dbReference type="EMBL" id="MNAD01001168">
    <property type="protein sequence ID" value="OJT07556.1"/>
    <property type="molecule type" value="Genomic_DNA"/>
</dbReference>
<evidence type="ECO:0000313" key="2">
    <source>
        <dbReference type="EMBL" id="OJT07556.1"/>
    </source>
</evidence>
<feature type="region of interest" description="Disordered" evidence="1">
    <location>
        <begin position="1"/>
        <end position="84"/>
    </location>
</feature>
<sequence length="198" mass="20389">MELAKVVSTAPKRSSTPPRSSPVVPAIVVPAVAPSKPPPKPDMPSRSNSVMSPPPMMPLLRPPAPSPSLSLAPPDTPGPSPSAMSEAIPARFRGPMSNGAHPSFAGFGGAPLEPSAFVRLTAPQASGANGSPGLMEFSNFAPQPWMSGAHSLVGQGPVGSVSQAPGPPATLETTEDLMRYLEHRTRLTAGQNNDSDFM</sequence>
<dbReference type="STRING" id="154538.A0A1M2VJ04"/>
<dbReference type="AlphaFoldDB" id="A0A1M2VJ04"/>
<name>A0A1M2VJ04_TRAPU</name>
<gene>
    <name evidence="2" type="ORF">TRAPUB_1579</name>
</gene>
<feature type="region of interest" description="Disordered" evidence="1">
    <location>
        <begin position="151"/>
        <end position="170"/>
    </location>
</feature>
<evidence type="ECO:0000256" key="1">
    <source>
        <dbReference type="SAM" id="MobiDB-lite"/>
    </source>
</evidence>
<accession>A0A1M2VJ04</accession>
<protein>
    <submittedName>
        <fullName evidence="2">Uncharacterized protein</fullName>
    </submittedName>
</protein>
<feature type="compositionally biased region" description="Pro residues" evidence="1">
    <location>
        <begin position="52"/>
        <end position="66"/>
    </location>
</feature>
<proteinExistence type="predicted"/>
<reference evidence="2 3" key="1">
    <citation type="submission" date="2016-10" db="EMBL/GenBank/DDBJ databases">
        <title>Genome sequence of the basidiomycete white-rot fungus Trametes pubescens.</title>
        <authorList>
            <person name="Makela M.R."/>
            <person name="Granchi Z."/>
            <person name="Peng M."/>
            <person name="De Vries R.P."/>
            <person name="Grigoriev I."/>
            <person name="Riley R."/>
            <person name="Hilden K."/>
        </authorList>
    </citation>
    <scope>NUCLEOTIDE SEQUENCE [LARGE SCALE GENOMIC DNA]</scope>
    <source>
        <strain evidence="2 3">FBCC735</strain>
    </source>
</reference>
<dbReference type="OrthoDB" id="10561419at2759"/>
<dbReference type="Proteomes" id="UP000184267">
    <property type="component" value="Unassembled WGS sequence"/>
</dbReference>
<keyword evidence="3" id="KW-1185">Reference proteome</keyword>